<dbReference type="EMBL" id="JANPWB010000004">
    <property type="protein sequence ID" value="KAJ1194130.1"/>
    <property type="molecule type" value="Genomic_DNA"/>
</dbReference>
<dbReference type="Proteomes" id="UP001066276">
    <property type="component" value="Chromosome 2_2"/>
</dbReference>
<protein>
    <submittedName>
        <fullName evidence="1">Uncharacterized protein</fullName>
    </submittedName>
</protein>
<reference evidence="1" key="1">
    <citation type="journal article" date="2022" name="bioRxiv">
        <title>Sequencing and chromosome-scale assembly of the giantPleurodeles waltlgenome.</title>
        <authorList>
            <person name="Brown T."/>
            <person name="Elewa A."/>
            <person name="Iarovenko S."/>
            <person name="Subramanian E."/>
            <person name="Araus A.J."/>
            <person name="Petzold A."/>
            <person name="Susuki M."/>
            <person name="Suzuki K.-i.T."/>
            <person name="Hayashi T."/>
            <person name="Toyoda A."/>
            <person name="Oliveira C."/>
            <person name="Osipova E."/>
            <person name="Leigh N.D."/>
            <person name="Simon A."/>
            <person name="Yun M.H."/>
        </authorList>
    </citation>
    <scope>NUCLEOTIDE SEQUENCE</scope>
    <source>
        <strain evidence="1">20211129_DDA</strain>
        <tissue evidence="1">Liver</tissue>
    </source>
</reference>
<evidence type="ECO:0000313" key="1">
    <source>
        <dbReference type="EMBL" id="KAJ1194130.1"/>
    </source>
</evidence>
<sequence>MFGDFTEKHTCRFHEWEVAAVTERQVFFELCSHWSNHQSLAGERFRFLRNIKQFRAAVGLLWTHRALTQEDGKSILSTGQLNGAEVRVVAQASQGSGAPKPHERLLGGRQNPGLTRLTRSSCRFASPAALSARAAVLPTSVLLQKARSNGLLDIRLEVQSMGALWARTERLCSWAGFTPI</sequence>
<dbReference type="AlphaFoldDB" id="A0AAV7V195"/>
<evidence type="ECO:0000313" key="2">
    <source>
        <dbReference type="Proteomes" id="UP001066276"/>
    </source>
</evidence>
<comment type="caution">
    <text evidence="1">The sequence shown here is derived from an EMBL/GenBank/DDBJ whole genome shotgun (WGS) entry which is preliminary data.</text>
</comment>
<keyword evidence="2" id="KW-1185">Reference proteome</keyword>
<gene>
    <name evidence="1" type="ORF">NDU88_003425</name>
</gene>
<organism evidence="1 2">
    <name type="scientific">Pleurodeles waltl</name>
    <name type="common">Iberian ribbed newt</name>
    <dbReference type="NCBI Taxonomy" id="8319"/>
    <lineage>
        <taxon>Eukaryota</taxon>
        <taxon>Metazoa</taxon>
        <taxon>Chordata</taxon>
        <taxon>Craniata</taxon>
        <taxon>Vertebrata</taxon>
        <taxon>Euteleostomi</taxon>
        <taxon>Amphibia</taxon>
        <taxon>Batrachia</taxon>
        <taxon>Caudata</taxon>
        <taxon>Salamandroidea</taxon>
        <taxon>Salamandridae</taxon>
        <taxon>Pleurodelinae</taxon>
        <taxon>Pleurodeles</taxon>
    </lineage>
</organism>
<name>A0AAV7V195_PLEWA</name>
<proteinExistence type="predicted"/>
<accession>A0AAV7V195</accession>